<proteinExistence type="predicted"/>
<sequence length="161" mass="17536">MTGGGLQATRVGITTYKWFFACLTKLGGVEGGAQEDVEVVVVNEEDVEAIIVISEKVVESVLVNDKDVKPANVNDEVIEVAIVNDKDVKVVDVNDEVMKVVVLNYKDVEVEARDAKNEVASIVDGDVNGGDDIGDKRGVEFRKEGLDESEEKLHKDDDDDD</sequence>
<evidence type="ECO:0000313" key="2">
    <source>
        <dbReference type="EMBL" id="QCE06274.1"/>
    </source>
</evidence>
<keyword evidence="3" id="KW-1185">Reference proteome</keyword>
<feature type="region of interest" description="Disordered" evidence="1">
    <location>
        <begin position="127"/>
        <end position="161"/>
    </location>
</feature>
<evidence type="ECO:0000256" key="1">
    <source>
        <dbReference type="SAM" id="MobiDB-lite"/>
    </source>
</evidence>
<dbReference type="Proteomes" id="UP000501690">
    <property type="component" value="Linkage Group LG9"/>
</dbReference>
<accession>A0A4D6N054</accession>
<feature type="compositionally biased region" description="Basic and acidic residues" evidence="1">
    <location>
        <begin position="133"/>
        <end position="161"/>
    </location>
</feature>
<protein>
    <submittedName>
        <fullName evidence="2">Uncharacterized protein</fullName>
    </submittedName>
</protein>
<evidence type="ECO:0000313" key="3">
    <source>
        <dbReference type="Proteomes" id="UP000501690"/>
    </source>
</evidence>
<name>A0A4D6N054_VIGUN</name>
<gene>
    <name evidence="2" type="ORF">DEO72_LG9g1285</name>
</gene>
<reference evidence="2 3" key="1">
    <citation type="submission" date="2019-04" db="EMBL/GenBank/DDBJ databases">
        <title>An improved genome assembly and genetic linkage map for asparagus bean, Vigna unguiculata ssp. sesquipedialis.</title>
        <authorList>
            <person name="Xia Q."/>
            <person name="Zhang R."/>
            <person name="Dong Y."/>
        </authorList>
    </citation>
    <scope>NUCLEOTIDE SEQUENCE [LARGE SCALE GENOMIC DNA]</scope>
    <source>
        <tissue evidence="2">Leaf</tissue>
    </source>
</reference>
<dbReference type="AlphaFoldDB" id="A0A4D6N054"/>
<dbReference type="EMBL" id="CP039353">
    <property type="protein sequence ID" value="QCE06274.1"/>
    <property type="molecule type" value="Genomic_DNA"/>
</dbReference>
<organism evidence="2 3">
    <name type="scientific">Vigna unguiculata</name>
    <name type="common">Cowpea</name>
    <dbReference type="NCBI Taxonomy" id="3917"/>
    <lineage>
        <taxon>Eukaryota</taxon>
        <taxon>Viridiplantae</taxon>
        <taxon>Streptophyta</taxon>
        <taxon>Embryophyta</taxon>
        <taxon>Tracheophyta</taxon>
        <taxon>Spermatophyta</taxon>
        <taxon>Magnoliopsida</taxon>
        <taxon>eudicotyledons</taxon>
        <taxon>Gunneridae</taxon>
        <taxon>Pentapetalae</taxon>
        <taxon>rosids</taxon>
        <taxon>fabids</taxon>
        <taxon>Fabales</taxon>
        <taxon>Fabaceae</taxon>
        <taxon>Papilionoideae</taxon>
        <taxon>50 kb inversion clade</taxon>
        <taxon>NPAAA clade</taxon>
        <taxon>indigoferoid/millettioid clade</taxon>
        <taxon>Phaseoleae</taxon>
        <taxon>Vigna</taxon>
    </lineage>
</organism>